<protein>
    <submittedName>
        <fullName evidence="1">Uncharacterized protein</fullName>
    </submittedName>
</protein>
<reference evidence="1" key="1">
    <citation type="submission" date="2018-05" db="EMBL/GenBank/DDBJ databases">
        <authorList>
            <person name="Lanie J.A."/>
            <person name="Ng W.-L."/>
            <person name="Kazmierczak K.M."/>
            <person name="Andrzejewski T.M."/>
            <person name="Davidsen T.M."/>
            <person name="Wayne K.J."/>
            <person name="Tettelin H."/>
            <person name="Glass J.I."/>
            <person name="Rusch D."/>
            <person name="Podicherti R."/>
            <person name="Tsui H.-C.T."/>
            <person name="Winkler M.E."/>
        </authorList>
    </citation>
    <scope>NUCLEOTIDE SEQUENCE</scope>
</reference>
<dbReference type="EMBL" id="UINC01192898">
    <property type="protein sequence ID" value="SVE08261.1"/>
    <property type="molecule type" value="Genomic_DNA"/>
</dbReference>
<proteinExistence type="predicted"/>
<dbReference type="AlphaFoldDB" id="A0A383AL18"/>
<evidence type="ECO:0000313" key="1">
    <source>
        <dbReference type="EMBL" id="SVE08261.1"/>
    </source>
</evidence>
<organism evidence="1">
    <name type="scientific">marine metagenome</name>
    <dbReference type="NCBI Taxonomy" id="408172"/>
    <lineage>
        <taxon>unclassified sequences</taxon>
        <taxon>metagenomes</taxon>
        <taxon>ecological metagenomes</taxon>
    </lineage>
</organism>
<name>A0A383AL18_9ZZZZ</name>
<accession>A0A383AL18</accession>
<gene>
    <name evidence="1" type="ORF">METZ01_LOCUS461115</name>
</gene>
<sequence length="76" mass="8726">MDIMENRLTRLGVGWDQVTATDVYTVHPLRDIVEVVLLPRMGAAALKGMTWHYSRPPIVDIEFEMDLRGVTREMVI</sequence>